<dbReference type="SMART" id="SM00491">
    <property type="entry name" value="HELICc2"/>
    <property type="match status" value="1"/>
</dbReference>
<evidence type="ECO:0000256" key="11">
    <source>
        <dbReference type="ARBA" id="ARBA00023125"/>
    </source>
</evidence>
<dbReference type="FunFam" id="3.40.50.300:FF:000431">
    <property type="entry name" value="Regulator of telomere elongation helicase 1"/>
    <property type="match status" value="1"/>
</dbReference>
<dbReference type="GO" id="GO:0090657">
    <property type="term" value="P:telomeric loop disassembly"/>
    <property type="evidence" value="ECO:0007669"/>
    <property type="project" value="TreeGrafter"/>
</dbReference>
<dbReference type="PANTHER" id="PTHR11472:SF34">
    <property type="entry name" value="REGULATOR OF TELOMERE ELONGATION HELICASE 1"/>
    <property type="match status" value="1"/>
</dbReference>
<dbReference type="InterPro" id="IPR014013">
    <property type="entry name" value="Helic_SF1/SF2_ATP-bd_DinG/Rad3"/>
</dbReference>
<organism evidence="19 20">
    <name type="scientific">Trichuris suis</name>
    <name type="common">pig whipworm</name>
    <dbReference type="NCBI Taxonomy" id="68888"/>
    <lineage>
        <taxon>Eukaryota</taxon>
        <taxon>Metazoa</taxon>
        <taxon>Ecdysozoa</taxon>
        <taxon>Nematoda</taxon>
        <taxon>Enoplea</taxon>
        <taxon>Dorylaimia</taxon>
        <taxon>Trichinellida</taxon>
        <taxon>Trichuridae</taxon>
        <taxon>Trichuris</taxon>
    </lineage>
</organism>
<dbReference type="InterPro" id="IPR045028">
    <property type="entry name" value="DinG/Rad3-like"/>
</dbReference>
<evidence type="ECO:0000256" key="14">
    <source>
        <dbReference type="ARBA" id="ARBA00023242"/>
    </source>
</evidence>
<keyword evidence="12" id="KW-0234">DNA repair</keyword>
<dbReference type="GO" id="GO:0005634">
    <property type="term" value="C:nucleus"/>
    <property type="evidence" value="ECO:0007669"/>
    <property type="project" value="UniProtKB-SubCell"/>
</dbReference>
<dbReference type="GO" id="GO:0046872">
    <property type="term" value="F:metal ion binding"/>
    <property type="evidence" value="ECO:0007669"/>
    <property type="project" value="UniProtKB-KW"/>
</dbReference>
<dbReference type="GO" id="GO:0006281">
    <property type="term" value="P:DNA repair"/>
    <property type="evidence" value="ECO:0007669"/>
    <property type="project" value="UniProtKB-KW"/>
</dbReference>
<dbReference type="GO" id="GO:0016255">
    <property type="term" value="P:attachment of GPI anchor to protein"/>
    <property type="evidence" value="ECO:0007669"/>
    <property type="project" value="InterPro"/>
</dbReference>
<evidence type="ECO:0000259" key="18">
    <source>
        <dbReference type="PROSITE" id="PS51193"/>
    </source>
</evidence>
<evidence type="ECO:0000256" key="15">
    <source>
        <dbReference type="ARBA" id="ARBA00049360"/>
    </source>
</evidence>
<dbReference type="InterPro" id="IPR007245">
    <property type="entry name" value="PIG-T"/>
</dbReference>
<evidence type="ECO:0000256" key="6">
    <source>
        <dbReference type="ARBA" id="ARBA00022801"/>
    </source>
</evidence>
<dbReference type="GO" id="GO:0042765">
    <property type="term" value="C:GPI-anchor transamidase complex"/>
    <property type="evidence" value="ECO:0007669"/>
    <property type="project" value="InterPro"/>
</dbReference>
<keyword evidence="3" id="KW-0479">Metal-binding</keyword>
<dbReference type="Proteomes" id="UP000030764">
    <property type="component" value="Unassembled WGS sequence"/>
</dbReference>
<dbReference type="GO" id="GO:0045910">
    <property type="term" value="P:negative regulation of DNA recombination"/>
    <property type="evidence" value="ECO:0007669"/>
    <property type="project" value="TreeGrafter"/>
</dbReference>
<keyword evidence="11" id="KW-0238">DNA-binding</keyword>
<dbReference type="EMBL" id="KL363252">
    <property type="protein sequence ID" value="KFD50551.1"/>
    <property type="molecule type" value="Genomic_DNA"/>
</dbReference>
<dbReference type="PANTHER" id="PTHR11472">
    <property type="entry name" value="DNA REPAIR DEAD HELICASE RAD3/XP-D SUBFAMILY MEMBER"/>
    <property type="match status" value="1"/>
</dbReference>
<evidence type="ECO:0000256" key="5">
    <source>
        <dbReference type="ARBA" id="ARBA00022763"/>
    </source>
</evidence>
<reference evidence="19 20" key="1">
    <citation type="journal article" date="2014" name="Nat. Genet.">
        <title>Genome and transcriptome of the porcine whipworm Trichuris suis.</title>
        <authorList>
            <person name="Jex A.R."/>
            <person name="Nejsum P."/>
            <person name="Schwarz E.M."/>
            <person name="Hu L."/>
            <person name="Young N.D."/>
            <person name="Hall R.S."/>
            <person name="Korhonen P.K."/>
            <person name="Liao S."/>
            <person name="Thamsborg S."/>
            <person name="Xia J."/>
            <person name="Xu P."/>
            <person name="Wang S."/>
            <person name="Scheerlinck J.P."/>
            <person name="Hofmann A."/>
            <person name="Sternberg P.W."/>
            <person name="Wang J."/>
            <person name="Gasser R.B."/>
        </authorList>
    </citation>
    <scope>NUCLEOTIDE SEQUENCE [LARGE SCALE GENOMIC DNA]</scope>
    <source>
        <strain evidence="19">DCEP-RM93M</strain>
    </source>
</reference>
<dbReference type="GO" id="GO:0003678">
    <property type="term" value="F:DNA helicase activity"/>
    <property type="evidence" value="ECO:0007669"/>
    <property type="project" value="InterPro"/>
</dbReference>
<evidence type="ECO:0000256" key="16">
    <source>
        <dbReference type="ARBA" id="ARBA00073810"/>
    </source>
</evidence>
<dbReference type="Gene3D" id="3.40.50.300">
    <property type="entry name" value="P-loop containing nucleotide triphosphate hydrolases"/>
    <property type="match status" value="2"/>
</dbReference>
<dbReference type="GO" id="GO:0016818">
    <property type="term" value="F:hydrolase activity, acting on acid anhydrides, in phosphorus-containing anhydrides"/>
    <property type="evidence" value="ECO:0007669"/>
    <property type="project" value="InterPro"/>
</dbReference>
<keyword evidence="4" id="KW-0547">Nucleotide-binding</keyword>
<dbReference type="PROSITE" id="PS51193">
    <property type="entry name" value="HELICASE_ATP_BIND_2"/>
    <property type="match status" value="1"/>
</dbReference>
<proteinExistence type="predicted"/>
<name>A0A085M005_9BILA</name>
<keyword evidence="10" id="KW-0411">Iron-sulfur</keyword>
<dbReference type="GO" id="GO:0003677">
    <property type="term" value="F:DNA binding"/>
    <property type="evidence" value="ECO:0007669"/>
    <property type="project" value="UniProtKB-KW"/>
</dbReference>
<evidence type="ECO:0000256" key="12">
    <source>
        <dbReference type="ARBA" id="ARBA00023204"/>
    </source>
</evidence>
<keyword evidence="14" id="KW-0539">Nucleus</keyword>
<feature type="compositionally biased region" description="Polar residues" evidence="17">
    <location>
        <begin position="1632"/>
        <end position="1669"/>
    </location>
</feature>
<evidence type="ECO:0000256" key="7">
    <source>
        <dbReference type="ARBA" id="ARBA00022806"/>
    </source>
</evidence>
<keyword evidence="8" id="KW-0067">ATP-binding</keyword>
<dbReference type="CDD" id="cd18788">
    <property type="entry name" value="SF2_C_XPD"/>
    <property type="match status" value="1"/>
</dbReference>
<dbReference type="Pfam" id="PF06733">
    <property type="entry name" value="DEAD_2"/>
    <property type="match status" value="1"/>
</dbReference>
<dbReference type="SMART" id="SM00488">
    <property type="entry name" value="DEXDc2"/>
    <property type="match status" value="1"/>
</dbReference>
<dbReference type="InterPro" id="IPR013020">
    <property type="entry name" value="Rad3/Chl1-like"/>
</dbReference>
<keyword evidence="13" id="KW-0413">Isomerase</keyword>
<evidence type="ECO:0000256" key="2">
    <source>
        <dbReference type="ARBA" id="ARBA00022485"/>
    </source>
</evidence>
<dbReference type="Pfam" id="PF13307">
    <property type="entry name" value="Helicase_C_2"/>
    <property type="match status" value="1"/>
</dbReference>
<keyword evidence="9" id="KW-0408">Iron</keyword>
<dbReference type="GO" id="GO:0070182">
    <property type="term" value="F:DNA polymerase binding"/>
    <property type="evidence" value="ECO:0007669"/>
    <property type="project" value="TreeGrafter"/>
</dbReference>
<feature type="region of interest" description="Disordered" evidence="17">
    <location>
        <begin position="1624"/>
        <end position="1672"/>
    </location>
</feature>
<accession>A0A085M005</accession>
<feature type="domain" description="Helicase ATP-binding" evidence="18">
    <location>
        <begin position="762"/>
        <end position="1031"/>
    </location>
</feature>
<evidence type="ECO:0000256" key="9">
    <source>
        <dbReference type="ARBA" id="ARBA00023004"/>
    </source>
</evidence>
<evidence type="ECO:0000256" key="17">
    <source>
        <dbReference type="SAM" id="MobiDB-lite"/>
    </source>
</evidence>
<evidence type="ECO:0000256" key="10">
    <source>
        <dbReference type="ARBA" id="ARBA00023014"/>
    </source>
</evidence>
<evidence type="ECO:0000256" key="13">
    <source>
        <dbReference type="ARBA" id="ARBA00023235"/>
    </source>
</evidence>
<keyword evidence="20" id="KW-1185">Reference proteome</keyword>
<keyword evidence="2" id="KW-0004">4Fe-4S</keyword>
<dbReference type="InterPro" id="IPR006554">
    <property type="entry name" value="Helicase-like_DEXD_c2"/>
</dbReference>
<dbReference type="NCBIfam" id="TIGR00604">
    <property type="entry name" value="rad3"/>
    <property type="match status" value="1"/>
</dbReference>
<dbReference type="GO" id="GO:0051539">
    <property type="term" value="F:4 iron, 4 sulfur cluster binding"/>
    <property type="evidence" value="ECO:0007669"/>
    <property type="project" value="UniProtKB-KW"/>
</dbReference>
<dbReference type="InterPro" id="IPR006555">
    <property type="entry name" value="ATP-dep_Helicase_C"/>
</dbReference>
<evidence type="ECO:0000313" key="20">
    <source>
        <dbReference type="Proteomes" id="UP000030764"/>
    </source>
</evidence>
<dbReference type="InterPro" id="IPR010614">
    <property type="entry name" value="RAD3-like_helicase_DEAD"/>
</dbReference>
<dbReference type="InterPro" id="IPR057498">
    <property type="entry name" value="Rtel1_ARCH"/>
</dbReference>
<evidence type="ECO:0000256" key="3">
    <source>
        <dbReference type="ARBA" id="ARBA00022723"/>
    </source>
</evidence>
<evidence type="ECO:0000256" key="4">
    <source>
        <dbReference type="ARBA" id="ARBA00022741"/>
    </source>
</evidence>
<keyword evidence="5" id="KW-0227">DNA damage</keyword>
<evidence type="ECO:0000256" key="1">
    <source>
        <dbReference type="ARBA" id="ARBA00004123"/>
    </source>
</evidence>
<evidence type="ECO:0000256" key="8">
    <source>
        <dbReference type="ARBA" id="ARBA00022840"/>
    </source>
</evidence>
<evidence type="ECO:0000313" key="19">
    <source>
        <dbReference type="EMBL" id="KFD50551.1"/>
    </source>
</evidence>
<dbReference type="GO" id="GO:0005524">
    <property type="term" value="F:ATP binding"/>
    <property type="evidence" value="ECO:0007669"/>
    <property type="project" value="UniProtKB-KW"/>
</dbReference>
<dbReference type="CDD" id="cd17970">
    <property type="entry name" value="DEAHc_FancJ"/>
    <property type="match status" value="1"/>
</dbReference>
<gene>
    <name evidence="19" type="ORF">M513_08619</name>
</gene>
<comment type="subcellular location">
    <subcellularLocation>
        <location evidence="1">Nucleus</location>
    </subcellularLocation>
</comment>
<keyword evidence="6" id="KW-0378">Hydrolase</keyword>
<sequence length="1755" mass="196894">MEKAFTLQNGQRIGCPFAFKQDLRFVLQFVGTFREEKPSCLCEGQKTNGNEQASKRDEMGKLDEWPQINVNEPMDMDQDGLVLVGERLRQERRLRFTQLFTDAGGREDFELQQTVTIVLDNDKKESNMFTLFGSSMKEPCAIATSSVVLLMMPRKTDVRVKKIHASALYKDHFVAFDSSEWAKRTDHTIPAGSAAMDKLPVTILTRVYGIGFHNLTLVHELQSEANAEITALFRHIIPWFIRIYFHTLRFLCHGITENRMGKVHYQAARDRSLPHYLEVPLLLPPGGNCSLMINFDKSLLHWTEYPSDANYGFRLPAASVEFYVPLETERFRSVLGSFNLTSPTSDSLEPLRIFGEHILVYMPTPDFSMPYNVLCLVCTVFALSFGPVHNLTTRSEAFGNQLFPSKGNKNLRSILRNDKEKVPPDRCPGVVYAITCACSASYIGETGNTLAHRYQEHMKSLTWYRNAANRLNGVPSRTQRGRPSTLEPRAAMEQATQTSAVAQHAAECERPLQAKVLCKERHFMIRKIKEALYIKHNPNINRDRGTANIAWAFNLHGIPSYGLGGAGEAASPKRGRWQGSRWETLGKPIENWVLFILVSSLMKAAKETLVSRCSVLLPVELATKLQRFDLLKLRSILSFINLPVHLCDTEKLAKLSAPALGLHRRKDFLGLHQDQQLRRSSSMSAADVDIPFESSLDSSSGKTLHNDREVLNIASVDGFKQSSLNRLFYFSISSRVRINLGESRFDSTACLLYFSSHDVCVEGINIRFPFEPYPCQLDLMNKVVSCLEQGANAVLESPTGTGKTVALLCSTIAWLKSRRASENHGDAGTPEQDALHGRTQILYASRTHAQLSQVIKELNKTSYKDIQVCFLGSRDQLCVHPEVSQERDSTIKNYLCRSKVLTRSCKYYLDHKKWSPSLVSTSDCLPDIEELVRLGRRHEFCPFFKTREKQEEADLILMPYNYLLDPTTRRLNKVPLRGNILIFDEAHNLEKICEEAASFSFKITDIAAALKEARGALKMLLDEQESLRQTMEDSDAPFGSGSSVPLGSPIGVNLNELSHLILLMEGLEERLNEEVLPKLFDSPDACTAAFPGSFLQDLLSRAQFHPNLCEGISLLTDQVSSYLTTKGESSVWMIRGLALQKFSRLLNVIYGNSLSTERCPKLASATDFKVYLCSEKPGMDATAKDKPNSFMVNYWCFSAGYSMLALLGHGVHSVIVTSGTLSPLNSFANEMRIPFAICMEGEHVVERTHFEVYVCSSGPDGTSLNCSYANRSNEKYLASLGNSVVNLCRIVPQGLLVFFPSYGQLDFCTEHWKASVPVTRINFLFLQNSGIMKRIEKLKNVFVEPRHKDKFADVLSAYKKLVEEGMQPVGAVFFCVMRGKVSEGFDFADCAARAVVIIGIPFPPAFDPRVRLKKDYLNSLARSKQSNVDGETWYVLEAVRAVNQAIGRVIRHKEDFGAVILADCRFSDWPLDRFPRWLRSSVTSTRHFGEIVGALSGFFKRHSQTVRLPTKREIEVGQASAESTAAFEILESVYGSQEGLRSNNVSEPSPSESVWSSLQNFYSAEIRRPVADTASASLWDALANYSFSQELTPTTIQKCSELIPEIVQYHSLPRKIIRLKPTPDIVPEGSPCQAQFPSSLRLQHSSARNQGSPPRSNENAAPSADQATSEPCFDRETAVKARSFARKVQQMVPHNVLFHLLKACKRYSDTKDVLSIVDFIQSERSNLNEGIISGLKEFVSPADRSLLDELFAQTP</sequence>
<dbReference type="Pfam" id="PF04113">
    <property type="entry name" value="Gpi16"/>
    <property type="match status" value="1"/>
</dbReference>
<dbReference type="SUPFAM" id="SSF52540">
    <property type="entry name" value="P-loop containing nucleoside triphosphate hydrolases"/>
    <property type="match status" value="1"/>
</dbReference>
<dbReference type="GO" id="GO:1904430">
    <property type="term" value="P:negative regulation of t-circle formation"/>
    <property type="evidence" value="ECO:0007669"/>
    <property type="project" value="TreeGrafter"/>
</dbReference>
<keyword evidence="7" id="KW-0347">Helicase</keyword>
<dbReference type="Pfam" id="PF23109">
    <property type="entry name" value="ARCH_RTEL1"/>
    <property type="match status" value="1"/>
</dbReference>
<comment type="catalytic activity">
    <reaction evidence="15">
        <text>ATP + H2O = ADP + phosphate + H(+)</text>
        <dbReference type="Rhea" id="RHEA:13065"/>
        <dbReference type="ChEBI" id="CHEBI:15377"/>
        <dbReference type="ChEBI" id="CHEBI:15378"/>
        <dbReference type="ChEBI" id="CHEBI:30616"/>
        <dbReference type="ChEBI" id="CHEBI:43474"/>
        <dbReference type="ChEBI" id="CHEBI:456216"/>
    </reaction>
</comment>
<protein>
    <recommendedName>
        <fullName evidence="16">Regulator of telomere elongation helicase 1 homolog</fullName>
    </recommendedName>
</protein>
<dbReference type="GO" id="GO:0010569">
    <property type="term" value="P:regulation of double-strand break repair via homologous recombination"/>
    <property type="evidence" value="ECO:0007669"/>
    <property type="project" value="TreeGrafter"/>
</dbReference>
<dbReference type="InterPro" id="IPR027417">
    <property type="entry name" value="P-loop_NTPase"/>
</dbReference>